<dbReference type="InterPro" id="IPR027417">
    <property type="entry name" value="P-loop_NTPase"/>
</dbReference>
<feature type="domain" description="ABC transporter" evidence="6">
    <location>
        <begin position="2"/>
        <end position="252"/>
    </location>
</feature>
<organism evidence="7 8">
    <name type="scientific">Candidatus Polarisedimenticola svalbardensis</name>
    <dbReference type="NCBI Taxonomy" id="2886004"/>
    <lineage>
        <taxon>Bacteria</taxon>
        <taxon>Pseudomonadati</taxon>
        <taxon>Acidobacteriota</taxon>
        <taxon>Candidatus Polarisedimenticolia</taxon>
        <taxon>Candidatus Polarisedimenticolales</taxon>
        <taxon>Candidatus Polarisedimenticolaceae</taxon>
        <taxon>Candidatus Polarisedimenticola</taxon>
    </lineage>
</organism>
<dbReference type="InterPro" id="IPR032781">
    <property type="entry name" value="ABC_tran_Xtn"/>
</dbReference>
<keyword evidence="2" id="KW-0547">Nucleotide-binding</keyword>
<evidence type="ECO:0000313" key="8">
    <source>
        <dbReference type="Proteomes" id="UP000648239"/>
    </source>
</evidence>
<evidence type="ECO:0000256" key="5">
    <source>
        <dbReference type="ARBA" id="ARBA00074044"/>
    </source>
</evidence>
<dbReference type="EMBL" id="JACXWD010000007">
    <property type="protein sequence ID" value="MBD3867187.1"/>
    <property type="molecule type" value="Genomic_DNA"/>
</dbReference>
<proteinExistence type="inferred from homology"/>
<comment type="similarity">
    <text evidence="4">Belongs to the ABC transporter superfamily. ABCF family. YbiT subfamily.</text>
</comment>
<sequence>MVSITDLAKHYGSQTLFTGASVQFNPGCRYGIVGANGSGKSTLLRLLTGEEEASAGTIAIPKKAVVGVLKQDHYQYESVPILDVVMMGHEKLWKVMQEKEAMLADTGSEFDADRYGDLEDRIHQYDGYAMESRAGEILEGLNIPTAQHREPLSVLSGGFKLRVLLAQTLAAGPDLLLLDEPTNHLDILSIRWLEKFISDFKGCVLVVSHDHRFLNNICSHIVDVDYQQVTLYRGNYNDFLRQKVENRERKETEIEKREKEIDDHKRFVERFKAKPTKARQAKSKAKIIDKIVIDDLPRSSRRYPRFKFVRCRHSGRVVVEATGISKAFGDNQVLNNVDLKLERDDRLAILGPNGIGKSTLLKIMVGELASDAGDVEWGYETHIGYFPQDHSELEGHEKETMQSWLWNYAPGENVGFVRGKLAEVLFQKDEVEKKIGALSGGEKARLIFAKIGLRQPNVLVLDEPTNHLDLEGIESLATGLTKYDGSMVVVSHDRWFVSKVATRILEIRHDGIQDFRGTYDEYIQRCGDDHLDVEAAVRKARREKRGGD</sequence>
<reference evidence="7 8" key="1">
    <citation type="submission" date="2020-08" db="EMBL/GenBank/DDBJ databases">
        <title>Acidobacteriota in marine sediments use diverse sulfur dissimilation pathways.</title>
        <authorList>
            <person name="Wasmund K."/>
        </authorList>
    </citation>
    <scope>NUCLEOTIDE SEQUENCE [LARGE SCALE GENOMIC DNA]</scope>
    <source>
        <strain evidence="7">MAG AM4</strain>
    </source>
</reference>
<dbReference type="FunFam" id="3.40.50.300:FF:000070">
    <property type="entry name" value="Putative ABC transporter ATP-binding component"/>
    <property type="match status" value="1"/>
</dbReference>
<feature type="domain" description="ABC transporter" evidence="6">
    <location>
        <begin position="319"/>
        <end position="535"/>
    </location>
</feature>
<dbReference type="SMART" id="SM00382">
    <property type="entry name" value="AAA"/>
    <property type="match status" value="2"/>
</dbReference>
<keyword evidence="3 7" id="KW-0067">ATP-binding</keyword>
<dbReference type="FunFam" id="3.40.50.300:FF:000011">
    <property type="entry name" value="Putative ABC transporter ATP-binding component"/>
    <property type="match status" value="1"/>
</dbReference>
<evidence type="ECO:0000259" key="6">
    <source>
        <dbReference type="PROSITE" id="PS50893"/>
    </source>
</evidence>
<gene>
    <name evidence="7" type="ORF">IFK94_03595</name>
</gene>
<protein>
    <recommendedName>
        <fullName evidence="5">Probable ATP-binding protein YbiT</fullName>
    </recommendedName>
</protein>
<keyword evidence="1" id="KW-0677">Repeat</keyword>
<evidence type="ECO:0000256" key="2">
    <source>
        <dbReference type="ARBA" id="ARBA00022741"/>
    </source>
</evidence>
<dbReference type="CDD" id="cd03221">
    <property type="entry name" value="ABCF_EF-3"/>
    <property type="match status" value="2"/>
</dbReference>
<dbReference type="AlphaFoldDB" id="A0A8J6XYL3"/>
<evidence type="ECO:0000256" key="1">
    <source>
        <dbReference type="ARBA" id="ARBA00022737"/>
    </source>
</evidence>
<evidence type="ECO:0000256" key="3">
    <source>
        <dbReference type="ARBA" id="ARBA00022840"/>
    </source>
</evidence>
<evidence type="ECO:0000256" key="4">
    <source>
        <dbReference type="ARBA" id="ARBA00061551"/>
    </source>
</evidence>
<dbReference type="GO" id="GO:0005524">
    <property type="term" value="F:ATP binding"/>
    <property type="evidence" value="ECO:0007669"/>
    <property type="project" value="UniProtKB-KW"/>
</dbReference>
<dbReference type="Pfam" id="PF12848">
    <property type="entry name" value="ABC_tran_Xtn"/>
    <property type="match status" value="1"/>
</dbReference>
<dbReference type="Pfam" id="PF00005">
    <property type="entry name" value="ABC_tran"/>
    <property type="match status" value="2"/>
</dbReference>
<evidence type="ECO:0000313" key="7">
    <source>
        <dbReference type="EMBL" id="MBD3867187.1"/>
    </source>
</evidence>
<comment type="caution">
    <text evidence="7">The sequence shown here is derived from an EMBL/GenBank/DDBJ whole genome shotgun (WGS) entry which is preliminary data.</text>
</comment>
<dbReference type="PROSITE" id="PS50893">
    <property type="entry name" value="ABC_TRANSPORTER_2"/>
    <property type="match status" value="2"/>
</dbReference>
<accession>A0A8J6XYL3</accession>
<dbReference type="Proteomes" id="UP000648239">
    <property type="component" value="Unassembled WGS sequence"/>
</dbReference>
<dbReference type="GO" id="GO:0016887">
    <property type="term" value="F:ATP hydrolysis activity"/>
    <property type="evidence" value="ECO:0007669"/>
    <property type="project" value="InterPro"/>
</dbReference>
<dbReference type="PANTHER" id="PTHR42855">
    <property type="entry name" value="ABC TRANSPORTER ATP-BINDING SUBUNIT"/>
    <property type="match status" value="1"/>
</dbReference>
<dbReference type="PANTHER" id="PTHR42855:SF2">
    <property type="entry name" value="DRUG RESISTANCE ABC TRANSPORTER,ATP-BINDING PROTEIN"/>
    <property type="match status" value="1"/>
</dbReference>
<dbReference type="SUPFAM" id="SSF52540">
    <property type="entry name" value="P-loop containing nucleoside triphosphate hydrolases"/>
    <property type="match status" value="2"/>
</dbReference>
<name>A0A8J6XYL3_9BACT</name>
<dbReference type="InterPro" id="IPR051309">
    <property type="entry name" value="ABCF_ATPase"/>
</dbReference>
<dbReference type="Gene3D" id="3.40.50.300">
    <property type="entry name" value="P-loop containing nucleotide triphosphate hydrolases"/>
    <property type="match status" value="2"/>
</dbReference>
<dbReference type="InterPro" id="IPR003593">
    <property type="entry name" value="AAA+_ATPase"/>
</dbReference>
<dbReference type="InterPro" id="IPR003439">
    <property type="entry name" value="ABC_transporter-like_ATP-bd"/>
</dbReference>